<feature type="compositionally biased region" description="Pro residues" evidence="5">
    <location>
        <begin position="22"/>
        <end position="33"/>
    </location>
</feature>
<feature type="transmembrane region" description="Helical" evidence="6">
    <location>
        <begin position="95"/>
        <end position="114"/>
    </location>
</feature>
<dbReference type="Pfam" id="PF04570">
    <property type="entry name" value="zf-FLZ"/>
    <property type="match status" value="1"/>
</dbReference>
<evidence type="ECO:0000313" key="8">
    <source>
        <dbReference type="EMBL" id="EEF37593.1"/>
    </source>
</evidence>
<evidence type="ECO:0000259" key="7">
    <source>
        <dbReference type="PROSITE" id="PS51795"/>
    </source>
</evidence>
<keyword evidence="9" id="KW-1185">Reference proteome</keyword>
<comment type="similarity">
    <text evidence="1">Belongs to the FLZ family.</text>
</comment>
<dbReference type="InterPro" id="IPR007650">
    <property type="entry name" value="Zf-FLZ_dom"/>
</dbReference>
<dbReference type="InParanoid" id="B9SFI1"/>
<sequence>MANKRSRPGRSQSFTDIALFDAPPPQPFSELPPDPSALLSNNRLLHNQPRQIVFSALSYSAPLDPRRPNVDFLEICSTCKKWVDHTKDIYMYKLVNVRVTIIFLLILIVEGGLVEEHFDESMEVHS</sequence>
<keyword evidence="6" id="KW-0472">Membrane</keyword>
<gene>
    <name evidence="8" type="ORF">RCOM_0646470</name>
</gene>
<keyword evidence="3" id="KW-0863">Zinc-finger</keyword>
<dbReference type="GO" id="GO:0008270">
    <property type="term" value="F:zinc ion binding"/>
    <property type="evidence" value="ECO:0007669"/>
    <property type="project" value="UniProtKB-KW"/>
</dbReference>
<name>B9SFI1_RICCO</name>
<organism evidence="8 9">
    <name type="scientific">Ricinus communis</name>
    <name type="common">Castor bean</name>
    <dbReference type="NCBI Taxonomy" id="3988"/>
    <lineage>
        <taxon>Eukaryota</taxon>
        <taxon>Viridiplantae</taxon>
        <taxon>Streptophyta</taxon>
        <taxon>Embryophyta</taxon>
        <taxon>Tracheophyta</taxon>
        <taxon>Spermatophyta</taxon>
        <taxon>Magnoliopsida</taxon>
        <taxon>eudicotyledons</taxon>
        <taxon>Gunneridae</taxon>
        <taxon>Pentapetalae</taxon>
        <taxon>rosids</taxon>
        <taxon>fabids</taxon>
        <taxon>Malpighiales</taxon>
        <taxon>Euphorbiaceae</taxon>
        <taxon>Acalyphoideae</taxon>
        <taxon>Acalypheae</taxon>
        <taxon>Ricinus</taxon>
    </lineage>
</organism>
<reference evidence="9" key="1">
    <citation type="journal article" date="2010" name="Nat. Biotechnol.">
        <title>Draft genome sequence of the oilseed species Ricinus communis.</title>
        <authorList>
            <person name="Chan A.P."/>
            <person name="Crabtree J."/>
            <person name="Zhao Q."/>
            <person name="Lorenzi H."/>
            <person name="Orvis J."/>
            <person name="Puiu D."/>
            <person name="Melake-Berhan A."/>
            <person name="Jones K.M."/>
            <person name="Redman J."/>
            <person name="Chen G."/>
            <person name="Cahoon E.B."/>
            <person name="Gedil M."/>
            <person name="Stanke M."/>
            <person name="Haas B.J."/>
            <person name="Wortman J.R."/>
            <person name="Fraser-Liggett C.M."/>
            <person name="Ravel J."/>
            <person name="Rabinowicz P.D."/>
        </authorList>
    </citation>
    <scope>NUCLEOTIDE SEQUENCE [LARGE SCALE GENOMIC DNA]</scope>
    <source>
        <strain evidence="9">cv. Hale</strain>
    </source>
</reference>
<accession>B9SFI1</accession>
<protein>
    <recommendedName>
        <fullName evidence="7">FLZ-type domain-containing protein</fullName>
    </recommendedName>
</protein>
<keyword evidence="3" id="KW-0862">Zinc</keyword>
<evidence type="ECO:0000256" key="4">
    <source>
        <dbReference type="PROSITE-ProRule" id="PRU01131"/>
    </source>
</evidence>
<dbReference type="EMBL" id="EQ973945">
    <property type="protein sequence ID" value="EEF37593.1"/>
    <property type="molecule type" value="Genomic_DNA"/>
</dbReference>
<dbReference type="AlphaFoldDB" id="B9SFI1"/>
<evidence type="ECO:0000256" key="5">
    <source>
        <dbReference type="SAM" id="MobiDB-lite"/>
    </source>
</evidence>
<feature type="domain" description="FLZ-type" evidence="7">
    <location>
        <begin position="71"/>
        <end position="126"/>
    </location>
</feature>
<feature type="region of interest" description="Disordered" evidence="5">
    <location>
        <begin position="1"/>
        <end position="33"/>
    </location>
</feature>
<evidence type="ECO:0000256" key="3">
    <source>
        <dbReference type="ARBA" id="ARBA00022771"/>
    </source>
</evidence>
<keyword evidence="6" id="KW-0812">Transmembrane</keyword>
<evidence type="ECO:0000256" key="1">
    <source>
        <dbReference type="ARBA" id="ARBA00009374"/>
    </source>
</evidence>
<feature type="zinc finger region" description="FLZ-type" evidence="4">
    <location>
        <begin position="71"/>
        <end position="126"/>
    </location>
</feature>
<evidence type="ECO:0000256" key="2">
    <source>
        <dbReference type="ARBA" id="ARBA00022723"/>
    </source>
</evidence>
<keyword evidence="6" id="KW-1133">Transmembrane helix</keyword>
<proteinExistence type="inferred from homology"/>
<keyword evidence="2" id="KW-0479">Metal-binding</keyword>
<evidence type="ECO:0000256" key="6">
    <source>
        <dbReference type="SAM" id="Phobius"/>
    </source>
</evidence>
<dbReference type="PROSITE" id="PS51795">
    <property type="entry name" value="ZF_FLZ"/>
    <property type="match status" value="1"/>
</dbReference>
<dbReference type="Proteomes" id="UP000008311">
    <property type="component" value="Unassembled WGS sequence"/>
</dbReference>
<evidence type="ECO:0000313" key="9">
    <source>
        <dbReference type="Proteomes" id="UP000008311"/>
    </source>
</evidence>